<dbReference type="Proteomes" id="UP000053259">
    <property type="component" value="Unassembled WGS sequence"/>
</dbReference>
<keyword evidence="7 14" id="KW-0863">Zinc-finger</keyword>
<dbReference type="GO" id="GO:0000439">
    <property type="term" value="C:transcription factor TFIIH core complex"/>
    <property type="evidence" value="ECO:0007669"/>
    <property type="project" value="UniProtKB-UniRule"/>
</dbReference>
<dbReference type="Pfam" id="PF03850">
    <property type="entry name" value="Tfb4"/>
    <property type="match status" value="1"/>
</dbReference>
<accession>A0A0D2AI68</accession>
<protein>
    <recommendedName>
        <fullName evidence="4 14">General transcription and DNA repair factor IIH subunit TFB4</fullName>
        <shortName evidence="14">TFIIH subunit TFB4</shortName>
    </recommendedName>
    <alternativeName>
        <fullName evidence="13 14">RNA polymerase II transcription factor B subunit 4</fullName>
    </alternativeName>
</protein>
<name>A0A0D2AI68_9PEZI</name>
<evidence type="ECO:0000256" key="1">
    <source>
        <dbReference type="ARBA" id="ARBA00002817"/>
    </source>
</evidence>
<dbReference type="PANTHER" id="PTHR12831:SF0">
    <property type="entry name" value="GENERAL TRANSCRIPTION FACTOR IIH SUBUNIT 3"/>
    <property type="match status" value="1"/>
</dbReference>
<dbReference type="FunCoup" id="A0A0D2AI68">
    <property type="interactions" value="1127"/>
</dbReference>
<feature type="region of interest" description="Disordered" evidence="15">
    <location>
        <begin position="348"/>
        <end position="373"/>
    </location>
</feature>
<keyword evidence="11 14" id="KW-0234">DNA repair</keyword>
<dbReference type="GO" id="GO:0008270">
    <property type="term" value="F:zinc ion binding"/>
    <property type="evidence" value="ECO:0007669"/>
    <property type="project" value="UniProtKB-KW"/>
</dbReference>
<evidence type="ECO:0000256" key="15">
    <source>
        <dbReference type="SAM" id="MobiDB-lite"/>
    </source>
</evidence>
<keyword evidence="6 14" id="KW-0227">DNA damage</keyword>
<evidence type="ECO:0000256" key="6">
    <source>
        <dbReference type="ARBA" id="ARBA00022763"/>
    </source>
</evidence>
<reference evidence="16 17" key="1">
    <citation type="submission" date="2015-01" db="EMBL/GenBank/DDBJ databases">
        <title>The Genome Sequence of Ochroconis gallopava CBS43764.</title>
        <authorList>
            <consortium name="The Broad Institute Genomics Platform"/>
            <person name="Cuomo C."/>
            <person name="de Hoog S."/>
            <person name="Gorbushina A."/>
            <person name="Stielow B."/>
            <person name="Teixiera M."/>
            <person name="Abouelleil A."/>
            <person name="Chapman S.B."/>
            <person name="Priest M."/>
            <person name="Young S.K."/>
            <person name="Wortman J."/>
            <person name="Nusbaum C."/>
            <person name="Birren B."/>
        </authorList>
    </citation>
    <scope>NUCLEOTIDE SEQUENCE [LARGE SCALE GENOMIC DNA]</scope>
    <source>
        <strain evidence="16 17">CBS 43764</strain>
    </source>
</reference>
<dbReference type="STRING" id="253628.A0A0D2AI68"/>
<dbReference type="GO" id="GO:0006355">
    <property type="term" value="P:regulation of DNA-templated transcription"/>
    <property type="evidence" value="ECO:0007669"/>
    <property type="project" value="InterPro"/>
</dbReference>
<keyword evidence="17" id="KW-1185">Reference proteome</keyword>
<dbReference type="GeneID" id="27310946"/>
<evidence type="ECO:0000313" key="16">
    <source>
        <dbReference type="EMBL" id="KIW06543.1"/>
    </source>
</evidence>
<evidence type="ECO:0000256" key="13">
    <source>
        <dbReference type="ARBA" id="ARBA00033341"/>
    </source>
</evidence>
<keyword evidence="8 14" id="KW-0862">Zinc</keyword>
<gene>
    <name evidence="16" type="ORF">PV09_02973</name>
</gene>
<evidence type="ECO:0000256" key="8">
    <source>
        <dbReference type="ARBA" id="ARBA00022833"/>
    </source>
</evidence>
<keyword evidence="5 14" id="KW-0479">Metal-binding</keyword>
<dbReference type="AlphaFoldDB" id="A0A0D2AI68"/>
<evidence type="ECO:0000256" key="3">
    <source>
        <dbReference type="ARBA" id="ARBA00005273"/>
    </source>
</evidence>
<dbReference type="InterPro" id="IPR004600">
    <property type="entry name" value="TFIIH_Tfb4/GTF2H3"/>
</dbReference>
<evidence type="ECO:0000256" key="9">
    <source>
        <dbReference type="ARBA" id="ARBA00023015"/>
    </source>
</evidence>
<dbReference type="InterPro" id="IPR036465">
    <property type="entry name" value="vWFA_dom_sf"/>
</dbReference>
<organism evidence="16 17">
    <name type="scientific">Verruconis gallopava</name>
    <dbReference type="NCBI Taxonomy" id="253628"/>
    <lineage>
        <taxon>Eukaryota</taxon>
        <taxon>Fungi</taxon>
        <taxon>Dikarya</taxon>
        <taxon>Ascomycota</taxon>
        <taxon>Pezizomycotina</taxon>
        <taxon>Dothideomycetes</taxon>
        <taxon>Pleosporomycetidae</taxon>
        <taxon>Venturiales</taxon>
        <taxon>Sympoventuriaceae</taxon>
        <taxon>Verruconis</taxon>
    </lineage>
</organism>
<keyword evidence="9 14" id="KW-0805">Transcription regulation</keyword>
<comment type="function">
    <text evidence="1 14">Component of the general transcription and DNA repair factor IIH (TFIIH) core complex, which is involved in general and transcription-coupled nucleotide excision repair (NER) of damaged DNA and, when complexed to TFIIK, in RNA transcription by RNA polymerase II. In NER, TFIIH acts by opening DNA around the lesion to allow the excision of the damaged oligonucleotide and its replacement by a new DNA fragment. In transcription, TFIIH has an essential role in transcription initiation. When the pre-initiation complex (PIC) has been established, TFIIH is required for promoter opening and promoter escape. Phosphorylation of the C-terminal tail (CTD) of the largest subunit of RNA polymerase II by the kinase module TFIIK controls the initiation of transcription.</text>
</comment>
<dbReference type="RefSeq" id="XP_016216412.1">
    <property type="nucleotide sequence ID" value="XM_016356106.1"/>
</dbReference>
<comment type="subcellular location">
    <subcellularLocation>
        <location evidence="2 14">Nucleus</location>
    </subcellularLocation>
</comment>
<dbReference type="HOGENOM" id="CLU_040211_0_0_1"/>
<dbReference type="EMBL" id="KN847535">
    <property type="protein sequence ID" value="KIW06543.1"/>
    <property type="molecule type" value="Genomic_DNA"/>
</dbReference>
<dbReference type="InParanoid" id="A0A0D2AI68"/>
<evidence type="ECO:0000256" key="5">
    <source>
        <dbReference type="ARBA" id="ARBA00022723"/>
    </source>
</evidence>
<evidence type="ECO:0000256" key="14">
    <source>
        <dbReference type="RuleBase" id="RU368090"/>
    </source>
</evidence>
<sequence length="373" mass="39961">MDSIDATNRKDSSNVGGTPASLLTIILDTNPIAWDTLSPVISLSHVISNLLLFINAHLAINGSNQIAVLASHTDRVAWLYPTPGSNAPSLHSTQNGTVNHHATEEYANKYRPFLAIEQEILANLRQLMDSTDPESLTGASGTDCTQIAGSLTTALTYINQQTLLISPPPDTATVTLQTTQTATKLEQKKLISRLLIVSVSSDLADQYISVMNSIFAAQRLQIPLDVLKLSGSTTFLQQASDATNGIYLAPDPEDLTGGSGLLQYLMMGYLPDATSRQYLNVPGKLEVDFRAACFCHRKVVDIGYVCSVCLSIFCDPGILPNNQCLTCGTALNLPVGWDVKPALIPRRKKKKKVTDGISSPAGTPAPGGSTPIR</sequence>
<evidence type="ECO:0000256" key="12">
    <source>
        <dbReference type="ARBA" id="ARBA00023242"/>
    </source>
</evidence>
<evidence type="ECO:0000256" key="10">
    <source>
        <dbReference type="ARBA" id="ARBA00023163"/>
    </source>
</evidence>
<evidence type="ECO:0000256" key="7">
    <source>
        <dbReference type="ARBA" id="ARBA00022771"/>
    </source>
</evidence>
<keyword evidence="10 14" id="KW-0804">Transcription</keyword>
<comment type="similarity">
    <text evidence="3 14">Belongs to the TFB4 family.</text>
</comment>
<dbReference type="OrthoDB" id="17307at2759"/>
<evidence type="ECO:0000313" key="17">
    <source>
        <dbReference type="Proteomes" id="UP000053259"/>
    </source>
</evidence>
<comment type="subunit">
    <text evidence="14">Component of the 7-subunit TFIIH core complex composed of XPB/SSL2, XPD/RAD3, SSL1, TFB1, TFB2, TFB4 and TFB5, which is active in NER. The core complex associates with the 3-subunit CTD-kinase module TFIIK composed of CCL1, KIN28 and TFB3 to form the 10-subunit holoenzyme (holo-TFIIH) active in transcription.</text>
</comment>
<dbReference type="GO" id="GO:0005675">
    <property type="term" value="C:transcription factor TFIIH holo complex"/>
    <property type="evidence" value="ECO:0007669"/>
    <property type="project" value="UniProtKB-UniRule"/>
</dbReference>
<dbReference type="Gene3D" id="3.40.50.410">
    <property type="entry name" value="von Willebrand factor, type A domain"/>
    <property type="match status" value="1"/>
</dbReference>
<dbReference type="PANTHER" id="PTHR12831">
    <property type="entry name" value="TRANSCRIPTION INITIATION FACTOR IIH TFIIH , POLYPEPTIDE 3-RELATED"/>
    <property type="match status" value="1"/>
</dbReference>
<dbReference type="VEuPathDB" id="FungiDB:PV09_02973"/>
<evidence type="ECO:0000256" key="4">
    <source>
        <dbReference type="ARBA" id="ARBA00021280"/>
    </source>
</evidence>
<evidence type="ECO:0000256" key="2">
    <source>
        <dbReference type="ARBA" id="ARBA00004123"/>
    </source>
</evidence>
<feature type="compositionally biased region" description="Low complexity" evidence="15">
    <location>
        <begin position="356"/>
        <end position="373"/>
    </location>
</feature>
<evidence type="ECO:0000256" key="11">
    <source>
        <dbReference type="ARBA" id="ARBA00023204"/>
    </source>
</evidence>
<proteinExistence type="inferred from homology"/>
<keyword evidence="12 14" id="KW-0539">Nucleus</keyword>
<dbReference type="GO" id="GO:0006289">
    <property type="term" value="P:nucleotide-excision repair"/>
    <property type="evidence" value="ECO:0007669"/>
    <property type="project" value="UniProtKB-UniRule"/>
</dbReference>